<dbReference type="CDD" id="cd09272">
    <property type="entry name" value="RNase_HI_RT_Ty1"/>
    <property type="match status" value="1"/>
</dbReference>
<accession>A0A834YA95</accession>
<proteinExistence type="predicted"/>
<comment type="caution">
    <text evidence="1">The sequence shown here is derived from an EMBL/GenBank/DDBJ whole genome shotgun (WGS) entry which is preliminary data.</text>
</comment>
<dbReference type="AlphaFoldDB" id="A0A834YA95"/>
<protein>
    <recommendedName>
        <fullName evidence="3">Retrovirus-related Pol polyprotein from transposon RE2</fullName>
    </recommendedName>
</protein>
<dbReference type="Proteomes" id="UP000655225">
    <property type="component" value="Unassembled WGS sequence"/>
</dbReference>
<organism evidence="1 2">
    <name type="scientific">Tetracentron sinense</name>
    <name type="common">Spur-leaf</name>
    <dbReference type="NCBI Taxonomy" id="13715"/>
    <lineage>
        <taxon>Eukaryota</taxon>
        <taxon>Viridiplantae</taxon>
        <taxon>Streptophyta</taxon>
        <taxon>Embryophyta</taxon>
        <taxon>Tracheophyta</taxon>
        <taxon>Spermatophyta</taxon>
        <taxon>Magnoliopsida</taxon>
        <taxon>Trochodendrales</taxon>
        <taxon>Trochodendraceae</taxon>
        <taxon>Tetracentron</taxon>
    </lineage>
</organism>
<dbReference type="OrthoDB" id="1931513at2759"/>
<dbReference type="OMA" id="HFICERI"/>
<evidence type="ECO:0000313" key="2">
    <source>
        <dbReference type="Proteomes" id="UP000655225"/>
    </source>
</evidence>
<name>A0A834YA95_TETSI</name>
<dbReference type="PANTHER" id="PTHR11439:SF463">
    <property type="entry name" value="REVERSE TRANSCRIPTASE TY1_COPIA-TYPE DOMAIN-CONTAINING PROTEIN"/>
    <property type="match status" value="1"/>
</dbReference>
<reference evidence="1 2" key="1">
    <citation type="submission" date="2020-04" db="EMBL/GenBank/DDBJ databases">
        <title>Plant Genome Project.</title>
        <authorList>
            <person name="Zhang R.-G."/>
        </authorList>
    </citation>
    <scope>NUCLEOTIDE SEQUENCE [LARGE SCALE GENOMIC DNA]</scope>
    <source>
        <strain evidence="1">YNK0</strain>
        <tissue evidence="1">Leaf</tissue>
    </source>
</reference>
<keyword evidence="2" id="KW-1185">Reference proteome</keyword>
<sequence>MSTTAKLTNTQASEDADGVEYRKVIGALQYLGLTRPDIGFSINRLAQFMQNPKSNHWVAAERLLSDADWASNIDTRVSTTTFITFFGSNPISWSARKQRAVSRSSTEVEFRALAIATSEAIWLHSLIQELGLKLQQQPQLFCDNIGANQFSLNPVQHTRMKHIEIDLLFVRDLIKKGKIKVHHIHTLDQLADLLTKALPRQRFQTLRSKIGVADGTSILRGHIEIATNHAQNHP</sequence>
<evidence type="ECO:0000313" key="1">
    <source>
        <dbReference type="EMBL" id="KAF8370116.1"/>
    </source>
</evidence>
<dbReference type="PANTHER" id="PTHR11439">
    <property type="entry name" value="GAG-POL-RELATED RETROTRANSPOSON"/>
    <property type="match status" value="1"/>
</dbReference>
<gene>
    <name evidence="1" type="ORF">HHK36_031849</name>
</gene>
<dbReference type="EMBL" id="JABCRI010000259">
    <property type="protein sequence ID" value="KAF8370116.1"/>
    <property type="molecule type" value="Genomic_DNA"/>
</dbReference>
<evidence type="ECO:0008006" key="3">
    <source>
        <dbReference type="Google" id="ProtNLM"/>
    </source>
</evidence>